<feature type="non-terminal residue" evidence="1">
    <location>
        <position position="1"/>
    </location>
</feature>
<dbReference type="Proteomes" id="UP001439008">
    <property type="component" value="Unassembled WGS sequence"/>
</dbReference>
<comment type="caution">
    <text evidence="1">The sequence shown here is derived from an EMBL/GenBank/DDBJ whole genome shotgun (WGS) entry which is preliminary data.</text>
</comment>
<name>A0ABV2APS4_9EUKA</name>
<dbReference type="PANTHER" id="PTHR11373">
    <property type="entry name" value="DEOXYNUCLEOSIDE TRIPHOSPHATE TRIPHOSPHOHYDROLASE"/>
    <property type="match status" value="1"/>
</dbReference>
<protein>
    <submittedName>
        <fullName evidence="1">Uncharacterized protein</fullName>
    </submittedName>
</protein>
<dbReference type="EMBL" id="JBDODL010001606">
    <property type="protein sequence ID" value="MES1921664.1"/>
    <property type="molecule type" value="Genomic_DNA"/>
</dbReference>
<accession>A0ABV2APS4</accession>
<proteinExistence type="predicted"/>
<dbReference type="InterPro" id="IPR050135">
    <property type="entry name" value="dGTPase-like"/>
</dbReference>
<dbReference type="SUPFAM" id="SSF109604">
    <property type="entry name" value="HD-domain/PDEase-like"/>
    <property type="match status" value="1"/>
</dbReference>
<organism evidence="1 2">
    <name type="scientific">Bonamia ostreae</name>
    <dbReference type="NCBI Taxonomy" id="126728"/>
    <lineage>
        <taxon>Eukaryota</taxon>
        <taxon>Sar</taxon>
        <taxon>Rhizaria</taxon>
        <taxon>Endomyxa</taxon>
        <taxon>Ascetosporea</taxon>
        <taxon>Haplosporida</taxon>
        <taxon>Bonamia</taxon>
    </lineage>
</organism>
<gene>
    <name evidence="1" type="ORF">MHBO_003193</name>
</gene>
<evidence type="ECO:0000313" key="1">
    <source>
        <dbReference type="EMBL" id="MES1921664.1"/>
    </source>
</evidence>
<dbReference type="PANTHER" id="PTHR11373:SF4">
    <property type="entry name" value="DEOXYNUCLEOSIDE TRIPHOSPHATE TRIPHOSPHOHYDROLASE SAMHD1"/>
    <property type="match status" value="1"/>
</dbReference>
<sequence>EIVSNETNGLDVDKFDYILRDCYYCGVKSSFDPMRLMKLSRLIDGHICFHKKAQFDIIELFYTRFHLYRKAYLHKTTVAIELMLADIFFHADDVYGFKNIMNNRDIDKFLTLNESLIGSIKLSKNPKLKNSQEIIKKLDNRDLYKMAAEESITTKLNIERNSISTEKLLEYSPNIKKDQIFIIAGELGPNEKASEAIKKTKFFNSENPFNTFELETNSFLNGKDKMTLRCFVTNSDLVDEAKNGFHKFCKERNWIKLNL</sequence>
<dbReference type="Gene3D" id="1.10.3210.10">
    <property type="entry name" value="Hypothetical protein af1432"/>
    <property type="match status" value="1"/>
</dbReference>
<reference evidence="1 2" key="1">
    <citation type="journal article" date="2024" name="BMC Biol.">
        <title>Comparative genomics of Ascetosporea gives new insight into the evolutionary basis for animal parasitism in Rhizaria.</title>
        <authorList>
            <person name="Hiltunen Thoren M."/>
            <person name="Onut-Brannstrom I."/>
            <person name="Alfjorden A."/>
            <person name="Peckova H."/>
            <person name="Swords F."/>
            <person name="Hooper C."/>
            <person name="Holzer A.S."/>
            <person name="Bass D."/>
            <person name="Burki F."/>
        </authorList>
    </citation>
    <scope>NUCLEOTIDE SEQUENCE [LARGE SCALE GENOMIC DNA]</scope>
    <source>
        <strain evidence="1">20-A016</strain>
    </source>
</reference>
<evidence type="ECO:0000313" key="2">
    <source>
        <dbReference type="Proteomes" id="UP001439008"/>
    </source>
</evidence>
<keyword evidence="2" id="KW-1185">Reference proteome</keyword>